<accession>A0AAI9ED76</accession>
<feature type="compositionally biased region" description="Polar residues" evidence="1">
    <location>
        <begin position="324"/>
        <end position="339"/>
    </location>
</feature>
<keyword evidence="2" id="KW-0472">Membrane</keyword>
<feature type="compositionally biased region" description="Low complexity" evidence="1">
    <location>
        <begin position="340"/>
        <end position="350"/>
    </location>
</feature>
<feature type="region of interest" description="Disordered" evidence="1">
    <location>
        <begin position="592"/>
        <end position="663"/>
    </location>
</feature>
<name>A0AAI9ED76_9PEZI</name>
<feature type="compositionally biased region" description="Acidic residues" evidence="1">
    <location>
        <begin position="501"/>
        <end position="514"/>
    </location>
</feature>
<comment type="caution">
    <text evidence="3">The sequence shown here is derived from an EMBL/GenBank/DDBJ whole genome shotgun (WGS) entry which is preliminary data.</text>
</comment>
<feature type="transmembrane region" description="Helical" evidence="2">
    <location>
        <begin position="160"/>
        <end position="184"/>
    </location>
</feature>
<keyword evidence="2" id="KW-1133">Transmembrane helix</keyword>
<feature type="transmembrane region" description="Helical" evidence="2">
    <location>
        <begin position="211"/>
        <end position="238"/>
    </location>
</feature>
<keyword evidence="2" id="KW-0812">Transmembrane</keyword>
<dbReference type="Proteomes" id="UP001296104">
    <property type="component" value="Unassembled WGS sequence"/>
</dbReference>
<evidence type="ECO:0000256" key="1">
    <source>
        <dbReference type="SAM" id="MobiDB-lite"/>
    </source>
</evidence>
<protein>
    <submittedName>
        <fullName evidence="3">Uncharacterized protein</fullName>
    </submittedName>
</protein>
<dbReference type="AlphaFoldDB" id="A0AAI9ED76"/>
<feature type="compositionally biased region" description="Low complexity" evidence="1">
    <location>
        <begin position="611"/>
        <end position="622"/>
    </location>
</feature>
<feature type="compositionally biased region" description="Polar residues" evidence="1">
    <location>
        <begin position="276"/>
        <end position="286"/>
    </location>
</feature>
<proteinExistence type="predicted"/>
<evidence type="ECO:0000313" key="4">
    <source>
        <dbReference type="Proteomes" id="UP001296104"/>
    </source>
</evidence>
<dbReference type="EMBL" id="CAVMBE010000092">
    <property type="protein sequence ID" value="CAK4033726.1"/>
    <property type="molecule type" value="Genomic_DNA"/>
</dbReference>
<sequence length="663" mass="73078">MGASDPPFLYDPAPRNSQIAYPYSDFNPRAATQAHYAALADRAERQKRKAQHQQEGKPLINFNQHPDSYMIVNNPVTHFEPLPPNTKRDIVWSRWGQLLLRVVQEVGALGVLVCVICLKMDNDGPGWITRVAPAWDVVITMYAIYHLLRPAKGRTPATSSSYHFFALFMDTGLIPFYVFVALYANQNYNEQPGVDGRWTSFFTTNVATTKLIFATFIASVVLAGLHLISIALDLYLIVMFRKIARMPPDMNPLEDNLTGSIRRSRSRSQKHKYKNSEATVSSLSTDMSEKKPGYLSGSTLSVHSTAKAPEARTIPFGHSRTDSDYTYSPHNPNSARLSRQQYDQQQYDQQPHFDEISLHQGPSSGRASGQEVGAGHRSRASSVVSHAKNTSVIDFGDIPPLPRPNAGKTASFYSARPGSPHRVDTAPSSAVVKSQQKQGLLNDNWYVLDEEAMSDLGTPLRHHRQAPSYAASPTLPRVEVDRHDSFQPQPLKMNPPTPPPGEDEGEYPDPGDGDDFQRYHGEKHEPAEIGVARTATVTSNQTATSSVYSESSPSFTGGNGHPNNASPKGKFYGDLASATRGVRGAVPLGQTHFPQVDDRHVPRGMNQYGVPTPQQSRTPSPQKGRVISRTGADIADGNPYSLRDRRDVSGKIAEEGRVGASWR</sequence>
<evidence type="ECO:0000256" key="2">
    <source>
        <dbReference type="SAM" id="Phobius"/>
    </source>
</evidence>
<organism evidence="3 4">
    <name type="scientific">Lecanosticta acicola</name>
    <dbReference type="NCBI Taxonomy" id="111012"/>
    <lineage>
        <taxon>Eukaryota</taxon>
        <taxon>Fungi</taxon>
        <taxon>Dikarya</taxon>
        <taxon>Ascomycota</taxon>
        <taxon>Pezizomycotina</taxon>
        <taxon>Dothideomycetes</taxon>
        <taxon>Dothideomycetidae</taxon>
        <taxon>Mycosphaerellales</taxon>
        <taxon>Mycosphaerellaceae</taxon>
        <taxon>Lecanosticta</taxon>
    </lineage>
</organism>
<feature type="transmembrane region" description="Helical" evidence="2">
    <location>
        <begin position="127"/>
        <end position="148"/>
    </location>
</feature>
<feature type="compositionally biased region" description="Polar residues" evidence="1">
    <location>
        <begin position="541"/>
        <end position="566"/>
    </location>
</feature>
<feature type="compositionally biased region" description="Polar residues" evidence="1">
    <location>
        <begin position="426"/>
        <end position="435"/>
    </location>
</feature>
<feature type="region of interest" description="Disordered" evidence="1">
    <location>
        <begin position="541"/>
        <end position="570"/>
    </location>
</feature>
<feature type="compositionally biased region" description="Polar residues" evidence="1">
    <location>
        <begin position="380"/>
        <end position="392"/>
    </location>
</feature>
<evidence type="ECO:0000313" key="3">
    <source>
        <dbReference type="EMBL" id="CAK4033726.1"/>
    </source>
</evidence>
<feature type="region of interest" description="Disordered" evidence="1">
    <location>
        <begin position="309"/>
        <end position="435"/>
    </location>
</feature>
<feature type="region of interest" description="Disordered" evidence="1">
    <location>
        <begin position="485"/>
        <end position="519"/>
    </location>
</feature>
<keyword evidence="4" id="KW-1185">Reference proteome</keyword>
<feature type="compositionally biased region" description="Basic residues" evidence="1">
    <location>
        <begin position="262"/>
        <end position="273"/>
    </location>
</feature>
<reference evidence="3" key="1">
    <citation type="submission" date="2023-11" db="EMBL/GenBank/DDBJ databases">
        <authorList>
            <person name="Alioto T."/>
            <person name="Alioto T."/>
            <person name="Gomez Garrido J."/>
        </authorList>
    </citation>
    <scope>NUCLEOTIDE SEQUENCE</scope>
</reference>
<feature type="region of interest" description="Disordered" evidence="1">
    <location>
        <begin position="251"/>
        <end position="296"/>
    </location>
</feature>
<feature type="compositionally biased region" description="Basic and acidic residues" evidence="1">
    <location>
        <begin position="642"/>
        <end position="657"/>
    </location>
</feature>
<gene>
    <name evidence="3" type="ORF">LECACI_7A008884</name>
</gene>